<accession>A0ABQ9BL46</accession>
<dbReference type="PANTHER" id="PTHR46327:SF9">
    <property type="entry name" value="MYB_SANT-LIKE DNA-BINDING DOMAIN-CONTAINING PROTEIN"/>
    <property type="match status" value="1"/>
</dbReference>
<comment type="caution">
    <text evidence="1">The sequence shown here is derived from an EMBL/GenBank/DDBJ whole genome shotgun (WGS) entry which is preliminary data.</text>
</comment>
<dbReference type="Proteomes" id="UP001141253">
    <property type="component" value="Chromosome 3"/>
</dbReference>
<name>A0ABQ9BL46_9ROSI</name>
<evidence type="ECO:0000313" key="1">
    <source>
        <dbReference type="EMBL" id="KAJ6387864.1"/>
    </source>
</evidence>
<dbReference type="PANTHER" id="PTHR46327">
    <property type="entry name" value="F16F4.11 PROTEIN-RELATED"/>
    <property type="match status" value="1"/>
</dbReference>
<proteinExistence type="predicted"/>
<gene>
    <name evidence="1" type="ORF">OIU77_026433</name>
</gene>
<dbReference type="EMBL" id="JAPFFI010000007">
    <property type="protein sequence ID" value="KAJ6387864.1"/>
    <property type="molecule type" value="Genomic_DNA"/>
</dbReference>
<reference evidence="1" key="2">
    <citation type="journal article" date="2023" name="Int. J. Mol. Sci.">
        <title>De Novo Assembly and Annotation of 11 Diverse Shrub Willow (Salix) Genomes Reveals Novel Gene Organization in Sex-Linked Regions.</title>
        <authorList>
            <person name="Hyden B."/>
            <person name="Feng K."/>
            <person name="Yates T.B."/>
            <person name="Jawdy S."/>
            <person name="Cereghino C."/>
            <person name="Smart L.B."/>
            <person name="Muchero W."/>
        </authorList>
    </citation>
    <scope>NUCLEOTIDE SEQUENCE</scope>
    <source>
        <tissue evidence="1">Shoot tip</tissue>
    </source>
</reference>
<sequence length="275" mass="31444">MGCFDNDYQPIGLMEMKGSILKGYSVSFGEGRAAGPFNGAHCGKGSEDDGRSFMEDGNGENCIGAKDEKGSPRQRMKWTDNVVRVLIAVVDRVGDDSTFDGMEGLKEKIWGSEEEWQVENSVDANHWQGGVMFSPQQCEDKFGRQNSFDVGMTATFEDPNVSPWERKEWIKKKQRLQLLEQRVNIKAQAFDLEKQQFKWSRYCSKKDKEFERSRLLNERTTLEIRQSALQLRQKQLEMDKIFEFNTRKRKLPRDADCKAFGAGAKISGKKCYSSA</sequence>
<organism evidence="1 2">
    <name type="scientific">Salix suchowensis</name>
    <dbReference type="NCBI Taxonomy" id="1278906"/>
    <lineage>
        <taxon>Eukaryota</taxon>
        <taxon>Viridiplantae</taxon>
        <taxon>Streptophyta</taxon>
        <taxon>Embryophyta</taxon>
        <taxon>Tracheophyta</taxon>
        <taxon>Spermatophyta</taxon>
        <taxon>Magnoliopsida</taxon>
        <taxon>eudicotyledons</taxon>
        <taxon>Gunneridae</taxon>
        <taxon>Pentapetalae</taxon>
        <taxon>rosids</taxon>
        <taxon>fabids</taxon>
        <taxon>Malpighiales</taxon>
        <taxon>Salicaceae</taxon>
        <taxon>Saliceae</taxon>
        <taxon>Salix</taxon>
    </lineage>
</organism>
<keyword evidence="2" id="KW-1185">Reference proteome</keyword>
<reference evidence="1" key="1">
    <citation type="submission" date="2022-10" db="EMBL/GenBank/DDBJ databases">
        <authorList>
            <person name="Hyden B.L."/>
            <person name="Feng K."/>
            <person name="Yates T."/>
            <person name="Jawdy S."/>
            <person name="Smart L.B."/>
            <person name="Muchero W."/>
        </authorList>
    </citation>
    <scope>NUCLEOTIDE SEQUENCE</scope>
    <source>
        <tissue evidence="1">Shoot tip</tissue>
    </source>
</reference>
<protein>
    <submittedName>
        <fullName evidence="1">Uncharacterized protein</fullName>
    </submittedName>
</protein>
<evidence type="ECO:0000313" key="2">
    <source>
        <dbReference type="Proteomes" id="UP001141253"/>
    </source>
</evidence>